<keyword evidence="5" id="KW-0378">Hydrolase</keyword>
<dbReference type="InterPro" id="IPR023302">
    <property type="entry name" value="Pept_S9A_N"/>
</dbReference>
<keyword evidence="11" id="KW-1185">Reference proteome</keyword>
<comment type="caution">
    <text evidence="10">The sequence shown here is derived from an EMBL/GenBank/DDBJ whole genome shotgun (WGS) entry which is preliminary data.</text>
</comment>
<dbReference type="Proteomes" id="UP000700732">
    <property type="component" value="Unassembled WGS sequence"/>
</dbReference>
<feature type="domain" description="Peptidase S9 prolyl oligopeptidase catalytic" evidence="8">
    <location>
        <begin position="501"/>
        <end position="713"/>
    </location>
</feature>
<dbReference type="InterPro" id="IPR002471">
    <property type="entry name" value="Pept_S9_AS"/>
</dbReference>
<gene>
    <name evidence="10" type="ORF">FH603_1720</name>
</gene>
<comment type="catalytic activity">
    <reaction evidence="1">
        <text>Hydrolysis of Pro-|-Xaa &gt;&gt; Ala-|-Xaa in oligopeptides.</text>
        <dbReference type="EC" id="3.4.21.26"/>
    </reaction>
</comment>
<feature type="signal peptide" evidence="7">
    <location>
        <begin position="1"/>
        <end position="31"/>
    </location>
</feature>
<keyword evidence="4" id="KW-0645">Protease</keyword>
<dbReference type="PANTHER" id="PTHR42881:SF2">
    <property type="entry name" value="PROLYL ENDOPEPTIDASE"/>
    <property type="match status" value="1"/>
</dbReference>
<name>A0ABR6W3P9_9BACT</name>
<dbReference type="InterPro" id="IPR001375">
    <property type="entry name" value="Peptidase_S9_cat"/>
</dbReference>
<dbReference type="PROSITE" id="PS00708">
    <property type="entry name" value="PRO_ENDOPEP_SER"/>
    <property type="match status" value="1"/>
</dbReference>
<evidence type="ECO:0000256" key="2">
    <source>
        <dbReference type="ARBA" id="ARBA00005228"/>
    </source>
</evidence>
<dbReference type="SUPFAM" id="SSF53474">
    <property type="entry name" value="alpha/beta-Hydrolases"/>
    <property type="match status" value="1"/>
</dbReference>
<evidence type="ECO:0000256" key="3">
    <source>
        <dbReference type="ARBA" id="ARBA00011897"/>
    </source>
</evidence>
<dbReference type="InterPro" id="IPR002470">
    <property type="entry name" value="Peptidase_S9A"/>
</dbReference>
<dbReference type="PANTHER" id="PTHR42881">
    <property type="entry name" value="PROLYL ENDOPEPTIDASE"/>
    <property type="match status" value="1"/>
</dbReference>
<evidence type="ECO:0000313" key="11">
    <source>
        <dbReference type="Proteomes" id="UP000700732"/>
    </source>
</evidence>
<evidence type="ECO:0000259" key="9">
    <source>
        <dbReference type="Pfam" id="PF02897"/>
    </source>
</evidence>
<dbReference type="SUPFAM" id="SSF50993">
    <property type="entry name" value="Peptidase/esterase 'gauge' domain"/>
    <property type="match status" value="1"/>
</dbReference>
<comment type="similarity">
    <text evidence="2">Belongs to the peptidase S9A family.</text>
</comment>
<dbReference type="EMBL" id="VFIA01000008">
    <property type="protein sequence ID" value="MBC3791221.1"/>
    <property type="molecule type" value="Genomic_DNA"/>
</dbReference>
<keyword evidence="6" id="KW-0720">Serine protease</keyword>
<dbReference type="Pfam" id="PF00326">
    <property type="entry name" value="Peptidase_S9"/>
    <property type="match status" value="1"/>
</dbReference>
<evidence type="ECO:0000256" key="6">
    <source>
        <dbReference type="ARBA" id="ARBA00022825"/>
    </source>
</evidence>
<keyword evidence="7" id="KW-0732">Signal</keyword>
<feature type="domain" description="Peptidase S9A N-terminal" evidence="9">
    <location>
        <begin position="40"/>
        <end position="442"/>
    </location>
</feature>
<evidence type="ECO:0000313" key="10">
    <source>
        <dbReference type="EMBL" id="MBC3791221.1"/>
    </source>
</evidence>
<sequence length="723" mass="80707">MHIITFSQFHLMYSFKPIYLLLMLSSSVAVGQGDSQLSYPKARKTDQADDYHGTKVADPYRWLEDDRSAETADWVKAQNKVTFGYLEQIPYRKQLQTRLEQVYNYPKYSAPSRKGEWFYFSKNDGLQNQSVLYRQKGLDGKPELVIDPNKLSADGTTRLGAFSLSKDGKYAVVGLSKGGSDWQEYQIMDLSTKKYLAETIEWVKVSGAAWQGNGFYYSRYPKPEGSALAAKNENHQVFFHTLNTPQSADRLVYEDAKSPQRFHTVGTTDDERFVLLTISDRGQGKDGNALFFIDAQSAQKTFAPVVAEVTDFSYGVVDNDGDRLLIITNEKAPNSKVVAFDTKKRVFSTLIAERPEPIAENSVSAAGGKLFVEYSKDVTSQVQVFSYAGKPESEIKLPAIGSAGGFGGEKDDKFVFYSFTSFTFPPTIYRYDIATRKSTVFRAPEVDFNPGDYETKQVFYASKDGTKVPMFLTYRKGLKLDGTNPTLLYGYGGFNISLPPAFSPLRIPFLEQGGIYAQANLRGGSEYGETWHEQGMKLKKQNVFDDFIGAAEYLIAQKYTSPAKLAIQGGSNGGLLVGAVMNQRPELFRVAIPQVGVMDMLRFHKFTIGWNWIADYGSSDKADEFKALYAYSPVHNLKAGLNYPATMITTADHDDRVVPAHSFKYAATLQEVYKGTNPVLIRVDVNSGHGASNTKKNIETTADIYSFILWNMGVKSLKEVASK</sequence>
<evidence type="ECO:0000256" key="7">
    <source>
        <dbReference type="SAM" id="SignalP"/>
    </source>
</evidence>
<dbReference type="Gene3D" id="3.40.50.1820">
    <property type="entry name" value="alpha/beta hydrolase"/>
    <property type="match status" value="1"/>
</dbReference>
<accession>A0ABR6W3P9</accession>
<organism evidence="10 11">
    <name type="scientific">Spirosoma utsteinense</name>
    <dbReference type="NCBI Taxonomy" id="2585773"/>
    <lineage>
        <taxon>Bacteria</taxon>
        <taxon>Pseudomonadati</taxon>
        <taxon>Bacteroidota</taxon>
        <taxon>Cytophagia</taxon>
        <taxon>Cytophagales</taxon>
        <taxon>Cytophagaceae</taxon>
        <taxon>Spirosoma</taxon>
    </lineage>
</organism>
<dbReference type="EC" id="3.4.21.26" evidence="3"/>
<evidence type="ECO:0000256" key="4">
    <source>
        <dbReference type="ARBA" id="ARBA00022670"/>
    </source>
</evidence>
<reference evidence="10 11" key="1">
    <citation type="submission" date="2019-06" db="EMBL/GenBank/DDBJ databases">
        <title>Spirosoma utsteinense sp. nov. isolated from Antarctic ice-free soils.</title>
        <authorList>
            <person name="Tahon G."/>
        </authorList>
    </citation>
    <scope>NUCLEOTIDE SEQUENCE [LARGE SCALE GENOMIC DNA]</scope>
    <source>
        <strain evidence="10 11">LMG 31447</strain>
    </source>
</reference>
<proteinExistence type="inferred from homology"/>
<protein>
    <recommendedName>
        <fullName evidence="3">prolyl oligopeptidase</fullName>
        <ecNumber evidence="3">3.4.21.26</ecNumber>
    </recommendedName>
</protein>
<dbReference type="InterPro" id="IPR029058">
    <property type="entry name" value="AB_hydrolase_fold"/>
</dbReference>
<dbReference type="InterPro" id="IPR051167">
    <property type="entry name" value="Prolyl_oligopep/macrocyclase"/>
</dbReference>
<evidence type="ECO:0000256" key="5">
    <source>
        <dbReference type="ARBA" id="ARBA00022801"/>
    </source>
</evidence>
<feature type="chain" id="PRO_5045792606" description="prolyl oligopeptidase" evidence="7">
    <location>
        <begin position="32"/>
        <end position="723"/>
    </location>
</feature>
<dbReference type="Pfam" id="PF02897">
    <property type="entry name" value="Peptidase_S9_N"/>
    <property type="match status" value="1"/>
</dbReference>
<dbReference type="PRINTS" id="PR00862">
    <property type="entry name" value="PROLIGOPTASE"/>
</dbReference>
<dbReference type="Gene3D" id="2.130.10.120">
    <property type="entry name" value="Prolyl oligopeptidase, N-terminal domain"/>
    <property type="match status" value="1"/>
</dbReference>
<evidence type="ECO:0000259" key="8">
    <source>
        <dbReference type="Pfam" id="PF00326"/>
    </source>
</evidence>
<evidence type="ECO:0000256" key="1">
    <source>
        <dbReference type="ARBA" id="ARBA00001070"/>
    </source>
</evidence>